<feature type="domain" description="UspA" evidence="2">
    <location>
        <begin position="4"/>
        <end position="138"/>
    </location>
</feature>
<evidence type="ECO:0000313" key="3">
    <source>
        <dbReference type="EMBL" id="AKF08506.1"/>
    </source>
</evidence>
<dbReference type="EMBL" id="CP011125">
    <property type="protein sequence ID" value="AKF08506.1"/>
    <property type="molecule type" value="Genomic_DNA"/>
</dbReference>
<proteinExistence type="inferred from homology"/>
<comment type="similarity">
    <text evidence="1">Belongs to the universal stress protein A family.</text>
</comment>
<dbReference type="InterPro" id="IPR006015">
    <property type="entry name" value="Universal_stress_UspA"/>
</dbReference>
<dbReference type="PANTHER" id="PTHR46268:SF6">
    <property type="entry name" value="UNIVERSAL STRESS PROTEIN UP12"/>
    <property type="match status" value="1"/>
</dbReference>
<keyword evidence="4" id="KW-1185">Reference proteome</keyword>
<organism evidence="3 4">
    <name type="scientific">Sandaracinus amylolyticus</name>
    <dbReference type="NCBI Taxonomy" id="927083"/>
    <lineage>
        <taxon>Bacteria</taxon>
        <taxon>Pseudomonadati</taxon>
        <taxon>Myxococcota</taxon>
        <taxon>Polyangia</taxon>
        <taxon>Polyangiales</taxon>
        <taxon>Sandaracinaceae</taxon>
        <taxon>Sandaracinus</taxon>
    </lineage>
</organism>
<dbReference type="PRINTS" id="PR01438">
    <property type="entry name" value="UNVRSLSTRESS"/>
</dbReference>
<dbReference type="Gene3D" id="3.40.50.620">
    <property type="entry name" value="HUPs"/>
    <property type="match status" value="1"/>
</dbReference>
<sequence length="144" mass="15700">MLQIRRILVPTDFSDAAEQALRYAVDLATKLGAEIHLVHAWQLSAYASPTSDLAKGMERDLSRDLAAVAQRYGAHGVTVHRHLRMGVPYVEIVEAAKDLGCDLVVIGTTGKTGLEHFLLGSVAERIVRTSEQPVLTVRYKPAAP</sequence>
<dbReference type="SUPFAM" id="SSF52402">
    <property type="entry name" value="Adenine nucleotide alpha hydrolases-like"/>
    <property type="match status" value="1"/>
</dbReference>
<dbReference type="RefSeq" id="WP_075098040.1">
    <property type="nucleotide sequence ID" value="NZ_CP011125.1"/>
</dbReference>
<dbReference type="InterPro" id="IPR006016">
    <property type="entry name" value="UspA"/>
</dbReference>
<evidence type="ECO:0000256" key="1">
    <source>
        <dbReference type="ARBA" id="ARBA00008791"/>
    </source>
</evidence>
<gene>
    <name evidence="3" type="ORF">DB32_005655</name>
</gene>
<evidence type="ECO:0000259" key="2">
    <source>
        <dbReference type="Pfam" id="PF00582"/>
    </source>
</evidence>
<dbReference type="InterPro" id="IPR014729">
    <property type="entry name" value="Rossmann-like_a/b/a_fold"/>
</dbReference>
<dbReference type="STRING" id="927083.DB32_005655"/>
<dbReference type="CDD" id="cd00293">
    <property type="entry name" value="USP-like"/>
    <property type="match status" value="1"/>
</dbReference>
<dbReference type="PANTHER" id="PTHR46268">
    <property type="entry name" value="STRESS RESPONSE PROTEIN NHAX"/>
    <property type="match status" value="1"/>
</dbReference>
<dbReference type="KEGG" id="samy:DB32_005655"/>
<dbReference type="Proteomes" id="UP000034883">
    <property type="component" value="Chromosome"/>
</dbReference>
<dbReference type="AlphaFoldDB" id="A0A0F6W666"/>
<reference evidence="3 4" key="1">
    <citation type="submission" date="2015-03" db="EMBL/GenBank/DDBJ databases">
        <title>Genome assembly of Sandaracinus amylolyticus DSM 53668.</title>
        <authorList>
            <person name="Sharma G."/>
            <person name="Subramanian S."/>
        </authorList>
    </citation>
    <scope>NUCLEOTIDE SEQUENCE [LARGE SCALE GENOMIC DNA]</scope>
    <source>
        <strain evidence="3 4">DSM 53668</strain>
    </source>
</reference>
<dbReference type="Pfam" id="PF00582">
    <property type="entry name" value="Usp"/>
    <property type="match status" value="1"/>
</dbReference>
<name>A0A0F6W666_9BACT</name>
<protein>
    <submittedName>
        <fullName evidence="3">Universal stress protein</fullName>
    </submittedName>
</protein>
<evidence type="ECO:0000313" key="4">
    <source>
        <dbReference type="Proteomes" id="UP000034883"/>
    </source>
</evidence>
<accession>A0A0F6W666</accession>